<dbReference type="GO" id="GO:0016747">
    <property type="term" value="F:acyltransferase activity, transferring groups other than amino-acyl groups"/>
    <property type="evidence" value="ECO:0007669"/>
    <property type="project" value="InterPro"/>
</dbReference>
<dbReference type="CDD" id="cd04301">
    <property type="entry name" value="NAT_SF"/>
    <property type="match status" value="1"/>
</dbReference>
<dbReference type="Gene3D" id="3.40.630.30">
    <property type="match status" value="1"/>
</dbReference>
<sequence length="288" mass="30668">MVAEVTRHDDLAEFWALTGDFFNADPVFHTIPIAAIDRRLNHAAPEDEPPLLVSVTEDGVLVAAALRTPPWPLTLSGVAPEWAEVVADALAGAVELPGVNGPRDSAEAFVVAWAARTGCGAREHMALRLYQLGDLTVPDVPGAARLATSDDLDLLSRWRTAFAEEAAVQTAEVDSVERSRLMVNISMAAGNGHLIWYQGDTPVAWAGASAPASGMSRIGPVYTPPEHRRHGYGAAVTAACALWAREHGAEHVVLYTDLANPTSNSIYQRIGFRAVVDSAEFVFTPAGG</sequence>
<evidence type="ECO:0000259" key="3">
    <source>
        <dbReference type="PROSITE" id="PS51186"/>
    </source>
</evidence>
<dbReference type="PANTHER" id="PTHR43877">
    <property type="entry name" value="AMINOALKYLPHOSPHONATE N-ACETYLTRANSFERASE-RELATED-RELATED"/>
    <property type="match status" value="1"/>
</dbReference>
<evidence type="ECO:0000256" key="1">
    <source>
        <dbReference type="ARBA" id="ARBA00022679"/>
    </source>
</evidence>
<evidence type="ECO:0000313" key="4">
    <source>
        <dbReference type="EMBL" id="TQM80936.1"/>
    </source>
</evidence>
<dbReference type="Pfam" id="PF00583">
    <property type="entry name" value="Acetyltransf_1"/>
    <property type="match status" value="1"/>
</dbReference>
<evidence type="ECO:0000256" key="2">
    <source>
        <dbReference type="ARBA" id="ARBA00023315"/>
    </source>
</evidence>
<gene>
    <name evidence="4" type="ORF">FHX81_3291</name>
</gene>
<accession>A0A543JDS0</accession>
<organism evidence="4 5">
    <name type="scientific">Saccharothrix saharensis</name>
    <dbReference type="NCBI Taxonomy" id="571190"/>
    <lineage>
        <taxon>Bacteria</taxon>
        <taxon>Bacillati</taxon>
        <taxon>Actinomycetota</taxon>
        <taxon>Actinomycetes</taxon>
        <taxon>Pseudonocardiales</taxon>
        <taxon>Pseudonocardiaceae</taxon>
        <taxon>Saccharothrix</taxon>
    </lineage>
</organism>
<dbReference type="InterPro" id="IPR050832">
    <property type="entry name" value="Bact_Acetyltransf"/>
</dbReference>
<dbReference type="InterPro" id="IPR000182">
    <property type="entry name" value="GNAT_dom"/>
</dbReference>
<protein>
    <submittedName>
        <fullName evidence="4">Putative GNAT family acetyltransferase</fullName>
    </submittedName>
</protein>
<dbReference type="AlphaFoldDB" id="A0A543JDS0"/>
<evidence type="ECO:0000313" key="5">
    <source>
        <dbReference type="Proteomes" id="UP000316628"/>
    </source>
</evidence>
<dbReference type="InterPro" id="IPR016181">
    <property type="entry name" value="Acyl_CoA_acyltransferase"/>
</dbReference>
<keyword evidence="5" id="KW-1185">Reference proteome</keyword>
<keyword evidence="1 4" id="KW-0808">Transferase</keyword>
<keyword evidence="2" id="KW-0012">Acyltransferase</keyword>
<dbReference type="Proteomes" id="UP000316628">
    <property type="component" value="Unassembled WGS sequence"/>
</dbReference>
<name>A0A543JDS0_9PSEU</name>
<feature type="domain" description="N-acetyltransferase" evidence="3">
    <location>
        <begin position="142"/>
        <end position="288"/>
    </location>
</feature>
<proteinExistence type="predicted"/>
<reference evidence="4 5" key="1">
    <citation type="submission" date="2019-06" db="EMBL/GenBank/DDBJ databases">
        <title>Sequencing the genomes of 1000 actinobacteria strains.</title>
        <authorList>
            <person name="Klenk H.-P."/>
        </authorList>
    </citation>
    <scope>NUCLEOTIDE SEQUENCE [LARGE SCALE GENOMIC DNA]</scope>
    <source>
        <strain evidence="4 5">DSM 45456</strain>
    </source>
</reference>
<dbReference type="SUPFAM" id="SSF55729">
    <property type="entry name" value="Acyl-CoA N-acyltransferases (Nat)"/>
    <property type="match status" value="1"/>
</dbReference>
<dbReference type="EMBL" id="VFPP01000001">
    <property type="protein sequence ID" value="TQM80936.1"/>
    <property type="molecule type" value="Genomic_DNA"/>
</dbReference>
<dbReference type="PROSITE" id="PS51186">
    <property type="entry name" value="GNAT"/>
    <property type="match status" value="1"/>
</dbReference>
<comment type="caution">
    <text evidence="4">The sequence shown here is derived from an EMBL/GenBank/DDBJ whole genome shotgun (WGS) entry which is preliminary data.</text>
</comment>